<dbReference type="InterPro" id="IPR029002">
    <property type="entry name" value="PLPC/GPLD1"/>
</dbReference>
<sequence length="385" mass="43294">MASARTNLNHLFDNHTRGFQKRVDVLSLHVCTRPLSIRSEPLAVTSFFHYTEIIGTSTLVFVKGGRLVPNIWAHIQFGKEVLRSIKASEHLELQEWKIAFQLGCQGPDFLFYDHYLPWKTSTPLNKLGTMMHSANCGPFLISMFEAVGERPLHDPATAYTIGFLLHHVLDRHLHPFVFSRSGFKKWHHQRYETAMDSVILMRRAGIHTGQTPVAPEIDTGGKLPGGFAPDFLRIVSRNYPVLGEIISAERLDQAVAQMIQAQKLFFDPSGWKSRFAFGQLSPFSPPRRMPDWDVLNDSRAEWIDPTDRTVIRRESAMELWDRALEDGQATTAAGIRWLIASANGEHEEAARLKIRFSGLLGDVSYETGLPCGSASIVYADSVVPA</sequence>
<dbReference type="Proteomes" id="UP000316330">
    <property type="component" value="Unassembled WGS sequence"/>
</dbReference>
<comment type="caution">
    <text evidence="2">The sequence shown here is derived from an EMBL/GenBank/DDBJ whole genome shotgun (WGS) entry which is preliminary data.</text>
</comment>
<name>A0A559JFY3_9BACL</name>
<feature type="domain" description="Phospholipase C/D" evidence="1">
    <location>
        <begin position="74"/>
        <end position="206"/>
    </location>
</feature>
<organism evidence="2 3">
    <name type="scientific">Cohnella terricola</name>
    <dbReference type="NCBI Taxonomy" id="1289167"/>
    <lineage>
        <taxon>Bacteria</taxon>
        <taxon>Bacillati</taxon>
        <taxon>Bacillota</taxon>
        <taxon>Bacilli</taxon>
        <taxon>Bacillales</taxon>
        <taxon>Paenibacillaceae</taxon>
        <taxon>Cohnella</taxon>
    </lineage>
</organism>
<proteinExistence type="predicted"/>
<dbReference type="OrthoDB" id="9810528at2"/>
<evidence type="ECO:0000313" key="3">
    <source>
        <dbReference type="Proteomes" id="UP000316330"/>
    </source>
</evidence>
<evidence type="ECO:0000313" key="2">
    <source>
        <dbReference type="EMBL" id="TVX98791.1"/>
    </source>
</evidence>
<reference evidence="2 3" key="1">
    <citation type="submission" date="2019-07" db="EMBL/GenBank/DDBJ databases">
        <authorList>
            <person name="Kim J."/>
        </authorList>
    </citation>
    <scope>NUCLEOTIDE SEQUENCE [LARGE SCALE GENOMIC DNA]</scope>
    <source>
        <strain evidence="2 3">G13</strain>
    </source>
</reference>
<evidence type="ECO:0000259" key="1">
    <source>
        <dbReference type="Pfam" id="PF00882"/>
    </source>
</evidence>
<keyword evidence="3" id="KW-1185">Reference proteome</keyword>
<accession>A0A559JFY3</accession>
<dbReference type="Pfam" id="PF00882">
    <property type="entry name" value="Zn_dep_PLPC"/>
    <property type="match status" value="1"/>
</dbReference>
<dbReference type="AlphaFoldDB" id="A0A559JFY3"/>
<gene>
    <name evidence="2" type="ORF">FPZ45_15980</name>
</gene>
<protein>
    <submittedName>
        <fullName evidence="2">Zinc dependent phospholipase C family protein</fullName>
    </submittedName>
</protein>
<dbReference type="EMBL" id="VNJJ01000008">
    <property type="protein sequence ID" value="TVX98791.1"/>
    <property type="molecule type" value="Genomic_DNA"/>
</dbReference>